<evidence type="ECO:0000313" key="4">
    <source>
        <dbReference type="EMBL" id="MBM6919760.1"/>
    </source>
</evidence>
<feature type="domain" description="FMN-binding" evidence="3">
    <location>
        <begin position="50"/>
        <end position="132"/>
    </location>
</feature>
<evidence type="ECO:0000256" key="1">
    <source>
        <dbReference type="SAM" id="MobiDB-lite"/>
    </source>
</evidence>
<dbReference type="EMBL" id="JACJKY010000001">
    <property type="protein sequence ID" value="MBM6919760.1"/>
    <property type="molecule type" value="Genomic_DNA"/>
</dbReference>
<feature type="region of interest" description="Disordered" evidence="1">
    <location>
        <begin position="71"/>
        <end position="95"/>
    </location>
</feature>
<dbReference type="AlphaFoldDB" id="A0A938X4S0"/>
<keyword evidence="2" id="KW-0732">Signal</keyword>
<protein>
    <submittedName>
        <fullName evidence="4">FMN-binding protein</fullName>
    </submittedName>
</protein>
<name>A0A938X4S0_9FIRM</name>
<feature type="signal peptide" evidence="2">
    <location>
        <begin position="1"/>
        <end position="19"/>
    </location>
</feature>
<reference evidence="4" key="2">
    <citation type="journal article" date="2021" name="Sci. Rep.">
        <title>The distribution of antibiotic resistance genes in chicken gut microbiota commensals.</title>
        <authorList>
            <person name="Juricova H."/>
            <person name="Matiasovicova J."/>
            <person name="Kubasova T."/>
            <person name="Cejkova D."/>
            <person name="Rychlik I."/>
        </authorList>
    </citation>
    <scope>NUCLEOTIDE SEQUENCE</scope>
    <source>
        <strain evidence="4">An559</strain>
    </source>
</reference>
<dbReference type="Gene3D" id="3.90.1010.20">
    <property type="match status" value="1"/>
</dbReference>
<keyword evidence="5" id="KW-1185">Reference proteome</keyword>
<feature type="compositionally biased region" description="Basic and acidic residues" evidence="1">
    <location>
        <begin position="71"/>
        <end position="83"/>
    </location>
</feature>
<evidence type="ECO:0000256" key="2">
    <source>
        <dbReference type="SAM" id="SignalP"/>
    </source>
</evidence>
<proteinExistence type="predicted"/>
<comment type="caution">
    <text evidence="4">The sequence shown here is derived from an EMBL/GenBank/DDBJ whole genome shotgun (WGS) entry which is preliminary data.</text>
</comment>
<reference evidence="4" key="1">
    <citation type="submission" date="2020-08" db="EMBL/GenBank/DDBJ databases">
        <authorList>
            <person name="Cejkova D."/>
            <person name="Kubasova T."/>
            <person name="Jahodarova E."/>
            <person name="Rychlik I."/>
        </authorList>
    </citation>
    <scope>NUCLEOTIDE SEQUENCE</scope>
    <source>
        <strain evidence="4">An559</strain>
    </source>
</reference>
<organism evidence="4 5">
    <name type="scientific">Merdimmobilis hominis</name>
    <dbReference type="NCBI Taxonomy" id="2897707"/>
    <lineage>
        <taxon>Bacteria</taxon>
        <taxon>Bacillati</taxon>
        <taxon>Bacillota</taxon>
        <taxon>Clostridia</taxon>
        <taxon>Eubacteriales</taxon>
        <taxon>Oscillospiraceae</taxon>
        <taxon>Merdimmobilis</taxon>
    </lineage>
</organism>
<sequence>MKKQSIALLLMLAVSVVFAVICGGCLPKTLQDGTYTAKMASPDEHGWTETLTLTVKDGKITEADCDAFNADGKRKSEDEEYNKTMESYGGTTTPSKFYPELEQGLVNTQKVDAVAGATTSSDSMEKLYNALISNMEKGDTSEVSVTP</sequence>
<dbReference type="RefSeq" id="WP_204443854.1">
    <property type="nucleotide sequence ID" value="NZ_JACJKY010000001.1"/>
</dbReference>
<dbReference type="InterPro" id="IPR007329">
    <property type="entry name" value="FMN-bd"/>
</dbReference>
<gene>
    <name evidence="4" type="ORF">H6A12_01080</name>
</gene>
<dbReference type="Proteomes" id="UP000774750">
    <property type="component" value="Unassembled WGS sequence"/>
</dbReference>
<accession>A0A938X4S0</accession>
<dbReference type="GO" id="GO:0016020">
    <property type="term" value="C:membrane"/>
    <property type="evidence" value="ECO:0007669"/>
    <property type="project" value="InterPro"/>
</dbReference>
<dbReference type="Pfam" id="PF04205">
    <property type="entry name" value="FMN_bind"/>
    <property type="match status" value="1"/>
</dbReference>
<evidence type="ECO:0000259" key="3">
    <source>
        <dbReference type="Pfam" id="PF04205"/>
    </source>
</evidence>
<dbReference type="GO" id="GO:0010181">
    <property type="term" value="F:FMN binding"/>
    <property type="evidence" value="ECO:0007669"/>
    <property type="project" value="InterPro"/>
</dbReference>
<feature type="chain" id="PRO_5037772901" evidence="2">
    <location>
        <begin position="20"/>
        <end position="147"/>
    </location>
</feature>
<evidence type="ECO:0000313" key="5">
    <source>
        <dbReference type="Proteomes" id="UP000774750"/>
    </source>
</evidence>